<dbReference type="InterPro" id="IPR040256">
    <property type="entry name" value="At4g02000-like"/>
</dbReference>
<gene>
    <name evidence="1" type="ORF">V6N12_025439</name>
</gene>
<accession>A0ABR2CII1</accession>
<reference evidence="1 2" key="1">
    <citation type="journal article" date="2024" name="G3 (Bethesda)">
        <title>Genome assembly of Hibiscus sabdariffa L. provides insights into metabolisms of medicinal natural products.</title>
        <authorList>
            <person name="Kim T."/>
        </authorList>
    </citation>
    <scope>NUCLEOTIDE SEQUENCE [LARGE SCALE GENOMIC DNA]</scope>
    <source>
        <strain evidence="1">TK-2024</strain>
        <tissue evidence="1">Old leaves</tissue>
    </source>
</reference>
<proteinExistence type="predicted"/>
<comment type="caution">
    <text evidence="1">The sequence shown here is derived from an EMBL/GenBank/DDBJ whole genome shotgun (WGS) entry which is preliminary data.</text>
</comment>
<name>A0ABR2CII1_9ROSI</name>
<dbReference type="PANTHER" id="PTHR31286:SF165">
    <property type="entry name" value="DUF4283 DOMAIN-CONTAINING PROTEIN"/>
    <property type="match status" value="1"/>
</dbReference>
<dbReference type="PANTHER" id="PTHR31286">
    <property type="entry name" value="GLYCINE-RICH CELL WALL STRUCTURAL PROTEIN 1.8-LIKE"/>
    <property type="match status" value="1"/>
</dbReference>
<keyword evidence="2" id="KW-1185">Reference proteome</keyword>
<organism evidence="1 2">
    <name type="scientific">Hibiscus sabdariffa</name>
    <name type="common">roselle</name>
    <dbReference type="NCBI Taxonomy" id="183260"/>
    <lineage>
        <taxon>Eukaryota</taxon>
        <taxon>Viridiplantae</taxon>
        <taxon>Streptophyta</taxon>
        <taxon>Embryophyta</taxon>
        <taxon>Tracheophyta</taxon>
        <taxon>Spermatophyta</taxon>
        <taxon>Magnoliopsida</taxon>
        <taxon>eudicotyledons</taxon>
        <taxon>Gunneridae</taxon>
        <taxon>Pentapetalae</taxon>
        <taxon>rosids</taxon>
        <taxon>malvids</taxon>
        <taxon>Malvales</taxon>
        <taxon>Malvaceae</taxon>
        <taxon>Malvoideae</taxon>
        <taxon>Hibiscus</taxon>
    </lineage>
</organism>
<evidence type="ECO:0000313" key="1">
    <source>
        <dbReference type="EMBL" id="KAK8519400.1"/>
    </source>
</evidence>
<protein>
    <submittedName>
        <fullName evidence="1">Uncharacterized protein</fullName>
    </submittedName>
</protein>
<dbReference type="Proteomes" id="UP001472677">
    <property type="component" value="Unassembled WGS sequence"/>
</dbReference>
<evidence type="ECO:0000313" key="2">
    <source>
        <dbReference type="Proteomes" id="UP001472677"/>
    </source>
</evidence>
<dbReference type="EMBL" id="JBBPBM010000051">
    <property type="protein sequence ID" value="KAK8519400.1"/>
    <property type="molecule type" value="Genomic_DNA"/>
</dbReference>
<sequence length="244" mass="26270">MVGSGSEAPPTSFHLEDFPPLVVAQVAEGGAVTIGGVEVVVDAGATTATRTMVPRDVTQLNQDKSEWNVLNQSLGFFPMLRIRMQALSYVSSVVGRLLYSDRATTLKQHLEFAKVCIEVDAKYDIPCSVLVDIGNDNLVSIVVEVVWSPSRCKHCMIFRHSDAKRGKVVHDVAVGSAPHGAPVELDICSQDSVSFSEDRVAGENGAQSLSVYAEAPNKFATLSVVNEEECGIQVAEPELDNPKK</sequence>